<dbReference type="InterPro" id="IPR018391">
    <property type="entry name" value="PQQ_b-propeller_rpt"/>
</dbReference>
<dbReference type="PANTHER" id="PTHR34512">
    <property type="entry name" value="CELL SURFACE PROTEIN"/>
    <property type="match status" value="1"/>
</dbReference>
<keyword evidence="4" id="KW-1185">Reference proteome</keyword>
<evidence type="ECO:0000259" key="2">
    <source>
        <dbReference type="Pfam" id="PF13360"/>
    </source>
</evidence>
<dbReference type="InterPro" id="IPR002372">
    <property type="entry name" value="PQQ_rpt_dom"/>
</dbReference>
<organism evidence="3 4">
    <name type="scientific">Rhodovulum euryhalinum</name>
    <dbReference type="NCBI Taxonomy" id="35805"/>
    <lineage>
        <taxon>Bacteria</taxon>
        <taxon>Pseudomonadati</taxon>
        <taxon>Pseudomonadota</taxon>
        <taxon>Alphaproteobacteria</taxon>
        <taxon>Rhodobacterales</taxon>
        <taxon>Paracoccaceae</taxon>
        <taxon>Rhodovulum</taxon>
    </lineage>
</organism>
<dbReference type="InterPro" id="IPR015943">
    <property type="entry name" value="WD40/YVTN_repeat-like_dom_sf"/>
</dbReference>
<proteinExistence type="predicted"/>
<feature type="domain" description="Pyrrolo-quinoline quinone repeat" evidence="2">
    <location>
        <begin position="36"/>
        <end position="237"/>
    </location>
</feature>
<dbReference type="Gene3D" id="2.130.10.10">
    <property type="entry name" value="YVTN repeat-like/Quinoprotein amine dehydrogenase"/>
    <property type="match status" value="1"/>
</dbReference>
<keyword evidence="1" id="KW-0732">Signal</keyword>
<evidence type="ECO:0000313" key="4">
    <source>
        <dbReference type="Proteomes" id="UP000295142"/>
    </source>
</evidence>
<accession>A0A4R2K9I4</accession>
<evidence type="ECO:0000313" key="3">
    <source>
        <dbReference type="EMBL" id="TCO69394.1"/>
    </source>
</evidence>
<name>A0A4R2K9I4_9RHOB</name>
<dbReference type="InterPro" id="IPR011047">
    <property type="entry name" value="Quinoprotein_ADH-like_sf"/>
</dbReference>
<dbReference type="EMBL" id="SLWW01000015">
    <property type="protein sequence ID" value="TCO69394.1"/>
    <property type="molecule type" value="Genomic_DNA"/>
</dbReference>
<comment type="caution">
    <text evidence="3">The sequence shown here is derived from an EMBL/GenBank/DDBJ whole genome shotgun (WGS) entry which is preliminary data.</text>
</comment>
<dbReference type="Proteomes" id="UP000295142">
    <property type="component" value="Unassembled WGS sequence"/>
</dbReference>
<feature type="domain" description="Pyrrolo-quinoline quinone repeat" evidence="2">
    <location>
        <begin position="261"/>
        <end position="352"/>
    </location>
</feature>
<feature type="chain" id="PRO_5020519210" evidence="1">
    <location>
        <begin position="28"/>
        <end position="362"/>
    </location>
</feature>
<evidence type="ECO:0000256" key="1">
    <source>
        <dbReference type="SAM" id="SignalP"/>
    </source>
</evidence>
<protein>
    <submittedName>
        <fullName evidence="3">Outer membrane protein assembly factor BamB</fullName>
    </submittedName>
</protein>
<feature type="signal peptide" evidence="1">
    <location>
        <begin position="1"/>
        <end position="27"/>
    </location>
</feature>
<dbReference type="PANTHER" id="PTHR34512:SF30">
    <property type="entry name" value="OUTER MEMBRANE PROTEIN ASSEMBLY FACTOR BAMB"/>
    <property type="match status" value="1"/>
</dbReference>
<dbReference type="AlphaFoldDB" id="A0A4R2K9I4"/>
<reference evidence="3 4" key="1">
    <citation type="submission" date="2019-03" db="EMBL/GenBank/DDBJ databases">
        <title>Genomic Encyclopedia of Type Strains, Phase IV (KMG-IV): sequencing the most valuable type-strain genomes for metagenomic binning, comparative biology and taxonomic classification.</title>
        <authorList>
            <person name="Goeker M."/>
        </authorList>
    </citation>
    <scope>NUCLEOTIDE SEQUENCE [LARGE SCALE GENOMIC DNA]</scope>
    <source>
        <strain evidence="3 4">DSM 4868</strain>
    </source>
</reference>
<dbReference type="Pfam" id="PF13360">
    <property type="entry name" value="PQQ_2"/>
    <property type="match status" value="2"/>
</dbReference>
<sequence>MRVRLPRRSLLAAAPALLLSGRGAAAAQPLETVRDWRTGNAALGPPALDSGRLYFCGTRTAGCVSPGTGTPLWERPHGLPGPAVFRPRLQGDRVVVGGRAGIACLGREDGRELWRHVARIQTGVPAVDPDTVVFGDGHEIVARDLQSGAERWRFAAIPDTLASYAPCISGGRVFAGPGDGVLYCLDLATGRRVWAQERRGLWQYLRQIHAADGILVAGSYKEQLFGIAPDDGSILWQFVAGNFINSHHLAGDLACLWSPTGWIYAIDILSGAVRWRHQTTDYRPGGGDWASLMAELTSRAGLLYTLDMDDTLRLLDLASGDLRGQGRVPGRVRHAVLPVGDRRVVFPMTDGSLRMTRMPFAR</sequence>
<dbReference type="SMART" id="SM00564">
    <property type="entry name" value="PQQ"/>
    <property type="match status" value="5"/>
</dbReference>
<gene>
    <name evidence="3" type="ORF">EV655_11523</name>
</gene>
<dbReference type="Gene3D" id="2.40.128.630">
    <property type="match status" value="1"/>
</dbReference>
<dbReference type="SUPFAM" id="SSF50998">
    <property type="entry name" value="Quinoprotein alcohol dehydrogenase-like"/>
    <property type="match status" value="1"/>
</dbReference>